<name>A0ACB9K6Y2_9ASTR</name>
<reference evidence="2" key="1">
    <citation type="journal article" date="2022" name="Mol. Ecol. Resour.">
        <title>The genomes of chicory, endive, great burdock and yacon provide insights into Asteraceae palaeo-polyploidization history and plant inulin production.</title>
        <authorList>
            <person name="Fan W."/>
            <person name="Wang S."/>
            <person name="Wang H."/>
            <person name="Wang A."/>
            <person name="Jiang F."/>
            <person name="Liu H."/>
            <person name="Zhao H."/>
            <person name="Xu D."/>
            <person name="Zhang Y."/>
        </authorList>
    </citation>
    <scope>NUCLEOTIDE SEQUENCE [LARGE SCALE GENOMIC DNA]</scope>
    <source>
        <strain evidence="2">cv. Yunnan</strain>
    </source>
</reference>
<reference evidence="1 2" key="2">
    <citation type="journal article" date="2022" name="Mol. Ecol. Resour.">
        <title>The genomes of chicory, endive, great burdock and yacon provide insights into Asteraceae paleo-polyploidization history and plant inulin production.</title>
        <authorList>
            <person name="Fan W."/>
            <person name="Wang S."/>
            <person name="Wang H."/>
            <person name="Wang A."/>
            <person name="Jiang F."/>
            <person name="Liu H."/>
            <person name="Zhao H."/>
            <person name="Xu D."/>
            <person name="Zhang Y."/>
        </authorList>
    </citation>
    <scope>NUCLEOTIDE SEQUENCE [LARGE SCALE GENOMIC DNA]</scope>
    <source>
        <strain evidence="2">cv. Yunnan</strain>
        <tissue evidence="1">Leaves</tissue>
    </source>
</reference>
<gene>
    <name evidence="1" type="ORF">L1987_02055</name>
</gene>
<proteinExistence type="predicted"/>
<evidence type="ECO:0000313" key="2">
    <source>
        <dbReference type="Proteomes" id="UP001056120"/>
    </source>
</evidence>
<protein>
    <submittedName>
        <fullName evidence="1">Uncharacterized protein</fullName>
    </submittedName>
</protein>
<sequence length="114" mass="13257">MHMWSNPGLAMHDTHFRVFVVVSDLITKKEKGYVIQPFPALDLLDNFGQPRIGDLMVDHLWESHILWTAPKQILRQTSRRDCMESGPFDPLSQSTCILLDVEGYSYDFRFLTPF</sequence>
<dbReference type="EMBL" id="CM042018">
    <property type="protein sequence ID" value="KAI3827966.1"/>
    <property type="molecule type" value="Genomic_DNA"/>
</dbReference>
<organism evidence="1 2">
    <name type="scientific">Smallanthus sonchifolius</name>
    <dbReference type="NCBI Taxonomy" id="185202"/>
    <lineage>
        <taxon>Eukaryota</taxon>
        <taxon>Viridiplantae</taxon>
        <taxon>Streptophyta</taxon>
        <taxon>Embryophyta</taxon>
        <taxon>Tracheophyta</taxon>
        <taxon>Spermatophyta</taxon>
        <taxon>Magnoliopsida</taxon>
        <taxon>eudicotyledons</taxon>
        <taxon>Gunneridae</taxon>
        <taxon>Pentapetalae</taxon>
        <taxon>asterids</taxon>
        <taxon>campanulids</taxon>
        <taxon>Asterales</taxon>
        <taxon>Asteraceae</taxon>
        <taxon>Asteroideae</taxon>
        <taxon>Heliantheae alliance</taxon>
        <taxon>Millerieae</taxon>
        <taxon>Smallanthus</taxon>
    </lineage>
</organism>
<evidence type="ECO:0000313" key="1">
    <source>
        <dbReference type="EMBL" id="KAI3827966.1"/>
    </source>
</evidence>
<dbReference type="Proteomes" id="UP001056120">
    <property type="component" value="Linkage Group LG01"/>
</dbReference>
<accession>A0ACB9K6Y2</accession>
<keyword evidence="2" id="KW-1185">Reference proteome</keyword>
<comment type="caution">
    <text evidence="1">The sequence shown here is derived from an EMBL/GenBank/DDBJ whole genome shotgun (WGS) entry which is preliminary data.</text>
</comment>